<dbReference type="VEuPathDB" id="FungiDB:An15g00600"/>
<feature type="compositionally biased region" description="Low complexity" evidence="1">
    <location>
        <begin position="55"/>
        <end position="64"/>
    </location>
</feature>
<dbReference type="PANTHER" id="PTHR39153:SF1">
    <property type="entry name" value="AGR244WP"/>
    <property type="match status" value="1"/>
</dbReference>
<dbReference type="PANTHER" id="PTHR39153">
    <property type="entry name" value="AGR244WP"/>
    <property type="match status" value="1"/>
</dbReference>
<protein>
    <submittedName>
        <fullName evidence="2">Uncharacterized protein</fullName>
    </submittedName>
</protein>
<dbReference type="InterPro" id="IPR038882">
    <property type="entry name" value="Rcf3"/>
</dbReference>
<reference evidence="2" key="2">
    <citation type="submission" date="2025-08" db="UniProtKB">
        <authorList>
            <consortium name="RefSeq"/>
        </authorList>
    </citation>
    <scope>IDENTIFICATION</scope>
</reference>
<name>A0AAJ6VS48_ASPNG</name>
<organism evidence="2">
    <name type="scientific">Aspergillus niger</name>
    <dbReference type="NCBI Taxonomy" id="5061"/>
    <lineage>
        <taxon>Eukaryota</taxon>
        <taxon>Fungi</taxon>
        <taxon>Dikarya</taxon>
        <taxon>Ascomycota</taxon>
        <taxon>Pezizomycotina</taxon>
        <taxon>Eurotiomycetes</taxon>
        <taxon>Eurotiomycetidae</taxon>
        <taxon>Eurotiales</taxon>
        <taxon>Aspergillaceae</taxon>
        <taxon>Aspergillus</taxon>
        <taxon>Aspergillus subgen. Circumdati</taxon>
    </lineage>
</organism>
<feature type="region of interest" description="Disordered" evidence="1">
    <location>
        <begin position="55"/>
        <end position="74"/>
    </location>
</feature>
<dbReference type="KEGG" id="ang:An15g00600"/>
<dbReference type="AlphaFoldDB" id="A0AAJ6VS48"/>
<proteinExistence type="predicted"/>
<reference evidence="2" key="1">
    <citation type="submission" date="2025-02" db="EMBL/GenBank/DDBJ databases">
        <authorList>
            <consortium name="NCBI Genome Project"/>
        </authorList>
    </citation>
    <scope>NUCLEOTIDE SEQUENCE</scope>
</reference>
<dbReference type="RefSeq" id="XP_001396599.3">
    <property type="nucleotide sequence ID" value="XM_001396562.3"/>
</dbReference>
<evidence type="ECO:0000313" key="2">
    <source>
        <dbReference type="RefSeq" id="XP_001396599.3"/>
    </source>
</evidence>
<evidence type="ECO:0000256" key="1">
    <source>
        <dbReference type="SAM" id="MobiDB-lite"/>
    </source>
</evidence>
<sequence>MPPPSDQRHNVDPPEEITSEAVRGFMTGVFRFGSVSILAHMIMILPHPFKFSSPSSAPVPSQSPSQPPPKQSPFSKEFLRSRLFYRPLEGFSEWLSPASKIYRGLTPQFKVFLQIGAMTLGGCIWAERRVDEYIKYVRKVKRLEKLQAERAARGLDCLKSSSNVSGCERQIIGRHRSVGALSRFAKTKSRSDAAAVPERPQWGLREDLQIGESAACAISQSVDHPEVHFTQLSVMLAALQTVANWSYSVATKSSSKQSSWLARARDGCKWSPGAGMRNEKSRK</sequence>
<dbReference type="GeneID" id="4987659"/>
<gene>
    <name evidence="2" type="ORF">An15g00600</name>
</gene>
<feature type="region of interest" description="Disordered" evidence="1">
    <location>
        <begin position="256"/>
        <end position="283"/>
    </location>
</feature>
<accession>A0AAJ6VS48</accession>